<dbReference type="PANTHER" id="PTHR45586:SF1">
    <property type="entry name" value="LIPOPOLYSACCHARIDE ASSEMBLY PROTEIN B"/>
    <property type="match status" value="1"/>
</dbReference>
<comment type="similarity">
    <text evidence="4">Belongs to the LapB family.</text>
</comment>
<gene>
    <name evidence="4" type="primary">lapB</name>
    <name evidence="7" type="ORF">RD110_07790</name>
</gene>
<keyword evidence="4 5" id="KW-1133">Transmembrane helix</keyword>
<keyword evidence="4 5" id="KW-0472">Membrane</keyword>
<protein>
    <recommendedName>
        <fullName evidence="4">Lipopolysaccharide assembly protein B</fullName>
    </recommendedName>
</protein>
<dbReference type="HAMAP" id="MF_00994">
    <property type="entry name" value="LPS_assembly_LapB"/>
    <property type="match status" value="1"/>
</dbReference>
<evidence type="ECO:0000256" key="2">
    <source>
        <dbReference type="ARBA" id="ARBA00022737"/>
    </source>
</evidence>
<dbReference type="OrthoDB" id="507476at2"/>
<dbReference type="SMART" id="SM00028">
    <property type="entry name" value="TPR"/>
    <property type="match status" value="3"/>
</dbReference>
<feature type="binding site" evidence="4">
    <location>
        <position position="357"/>
    </location>
    <ligand>
        <name>Fe cation</name>
        <dbReference type="ChEBI" id="CHEBI:24875"/>
    </ligand>
</feature>
<dbReference type="Pfam" id="PF13176">
    <property type="entry name" value="TPR_7"/>
    <property type="match status" value="1"/>
</dbReference>
<feature type="binding site" evidence="4">
    <location>
        <position position="371"/>
    </location>
    <ligand>
        <name>Fe cation</name>
        <dbReference type="ChEBI" id="CHEBI:24875"/>
    </ligand>
</feature>
<evidence type="ECO:0000259" key="6">
    <source>
        <dbReference type="Pfam" id="PF18073"/>
    </source>
</evidence>
<evidence type="ECO:0000256" key="3">
    <source>
        <dbReference type="ARBA" id="ARBA00022803"/>
    </source>
</evidence>
<dbReference type="GO" id="GO:0008653">
    <property type="term" value="P:lipopolysaccharide metabolic process"/>
    <property type="evidence" value="ECO:0007669"/>
    <property type="project" value="InterPro"/>
</dbReference>
<feature type="binding site" evidence="4">
    <location>
        <position position="368"/>
    </location>
    <ligand>
        <name>Fe cation</name>
        <dbReference type="ChEBI" id="CHEBI:24875"/>
    </ligand>
</feature>
<comment type="function">
    <text evidence="4">Modulates cellular lipopolysaccharide (LPS) levels by regulating LpxC, which is involved in lipid A biosynthesis. May act by modulating the proteolytic activity of FtsH towards LpxC. May also coordinate assembly of proteins involved in LPS synthesis at the plasma membrane.</text>
</comment>
<feature type="binding site" evidence="4">
    <location>
        <position position="354"/>
    </location>
    <ligand>
        <name>Fe cation</name>
        <dbReference type="ChEBI" id="CHEBI:24875"/>
    </ligand>
</feature>
<feature type="topological domain" description="Cytoplasmic" evidence="4">
    <location>
        <begin position="24"/>
        <end position="385"/>
    </location>
</feature>
<dbReference type="EMBL" id="CP019236">
    <property type="protein sequence ID" value="APW37108.1"/>
    <property type="molecule type" value="Genomic_DNA"/>
</dbReference>
<keyword evidence="4 5" id="KW-0812">Transmembrane</keyword>
<dbReference type="InterPro" id="IPR011990">
    <property type="entry name" value="TPR-like_helical_dom_sf"/>
</dbReference>
<keyword evidence="4" id="KW-1003">Cell membrane</keyword>
<dbReference type="AlphaFoldDB" id="A0A1P8JTQ1"/>
<keyword evidence="3 4" id="KW-0802">TPR repeat</keyword>
<dbReference type="Gene3D" id="1.25.40.10">
    <property type="entry name" value="Tetratricopeptide repeat domain"/>
    <property type="match status" value="2"/>
</dbReference>
<accession>A0A1P8JTQ1</accession>
<keyword evidence="1 4" id="KW-0479">Metal-binding</keyword>
<dbReference type="PANTHER" id="PTHR45586">
    <property type="entry name" value="TPR REPEAT-CONTAINING PROTEIN PA4667"/>
    <property type="match status" value="1"/>
</dbReference>
<keyword evidence="8" id="KW-1185">Reference proteome</keyword>
<dbReference type="InterPro" id="IPR030865">
    <property type="entry name" value="LapB"/>
</dbReference>
<feature type="transmembrane region" description="Helical" evidence="5">
    <location>
        <begin position="6"/>
        <end position="25"/>
    </location>
</feature>
<dbReference type="RefSeq" id="WP_076198260.1">
    <property type="nucleotide sequence ID" value="NZ_CP019236.1"/>
</dbReference>
<evidence type="ECO:0000313" key="7">
    <source>
        <dbReference type="EMBL" id="APW37108.1"/>
    </source>
</evidence>
<dbReference type="STRING" id="1842727.RD110_07790"/>
<keyword evidence="4" id="KW-0997">Cell inner membrane</keyword>
<dbReference type="GO" id="GO:0009898">
    <property type="term" value="C:cytoplasmic side of plasma membrane"/>
    <property type="evidence" value="ECO:0007669"/>
    <property type="project" value="UniProtKB-UniRule"/>
</dbReference>
<sequence length="385" mass="42855">MDFDLGWILLGLPITFILGWLASRFDLRQLRVENRQAPKAYFKGLNFLLNEQQDQAIDAFIEAVQKDPDTSELHFALGNLFRRRGEYERAVRVHEHLLSRGDLSTVDRDRSQHALALDFLKAGLLDRAEAALRKLEGTKYEAQSRLALLSIYERSRDWPKASAIAKKLEDAGQGSFNGRLAHYLCEQAAALVASRQPEAALLLLQQAIATAPQAPRPRIDLAALQQQAGQFGEAFATLQTLAETAPIAMPLIAPMIARVGTEAGRSAEALALLEASYAQSPSLDVLEAIVSLQSANPAEAAAARYRYVQHLDHEQSLVAAARWIAGEKLEHEEFHPQVQRALDHATKPLTRYRCAACGFEAKQHFWQCPGCQAWDSYPARRVEEL</sequence>
<dbReference type="Pfam" id="PF14559">
    <property type="entry name" value="TPR_19"/>
    <property type="match status" value="1"/>
</dbReference>
<keyword evidence="4" id="KW-0408">Iron</keyword>
<dbReference type="NCBIfam" id="NF008755">
    <property type="entry name" value="PRK11788.1-3"/>
    <property type="match status" value="1"/>
</dbReference>
<evidence type="ECO:0000256" key="5">
    <source>
        <dbReference type="SAM" id="Phobius"/>
    </source>
</evidence>
<dbReference type="KEGG" id="rhy:RD110_07790"/>
<evidence type="ECO:0000313" key="8">
    <source>
        <dbReference type="Proteomes" id="UP000186609"/>
    </source>
</evidence>
<name>A0A1P8JTQ1_9BURK</name>
<dbReference type="SUPFAM" id="SSF48452">
    <property type="entry name" value="TPR-like"/>
    <property type="match status" value="1"/>
</dbReference>
<evidence type="ECO:0000256" key="4">
    <source>
        <dbReference type="HAMAP-Rule" id="MF_00994"/>
    </source>
</evidence>
<keyword evidence="2 4" id="KW-0677">Repeat</keyword>
<proteinExistence type="inferred from homology"/>
<comment type="subcellular location">
    <subcellularLocation>
        <location evidence="4">Cell inner membrane</location>
        <topology evidence="4">Single-pass membrane protein</topology>
        <orientation evidence="4">Cytoplasmic side</orientation>
    </subcellularLocation>
</comment>
<dbReference type="Pfam" id="PF18073">
    <property type="entry name" value="Zn_ribbon_LapB"/>
    <property type="match status" value="1"/>
</dbReference>
<reference evidence="7 8" key="1">
    <citation type="submission" date="2017-01" db="EMBL/GenBank/DDBJ databases">
        <authorList>
            <person name="Mah S.A."/>
            <person name="Swanson W.J."/>
            <person name="Moy G.W."/>
            <person name="Vacquier V.D."/>
        </authorList>
    </citation>
    <scope>NUCLEOTIDE SEQUENCE [LARGE SCALE GENOMIC DNA]</scope>
    <source>
        <strain evidence="7 8">DCY110</strain>
    </source>
</reference>
<evidence type="ECO:0000256" key="1">
    <source>
        <dbReference type="ARBA" id="ARBA00022723"/>
    </source>
</evidence>
<dbReference type="InterPro" id="IPR051012">
    <property type="entry name" value="CellSynth/LPSAsmb/PSIAsmb"/>
</dbReference>
<dbReference type="Proteomes" id="UP000186609">
    <property type="component" value="Chromosome"/>
</dbReference>
<dbReference type="GO" id="GO:0005506">
    <property type="term" value="F:iron ion binding"/>
    <property type="evidence" value="ECO:0007669"/>
    <property type="project" value="UniProtKB-UniRule"/>
</dbReference>
<feature type="domain" description="LapB rubredoxin metal binding" evidence="6">
    <location>
        <begin position="352"/>
        <end position="376"/>
    </location>
</feature>
<organism evidence="7 8">
    <name type="scientific">Rhodoferax koreensis</name>
    <dbReference type="NCBI Taxonomy" id="1842727"/>
    <lineage>
        <taxon>Bacteria</taxon>
        <taxon>Pseudomonadati</taxon>
        <taxon>Pseudomonadota</taxon>
        <taxon>Betaproteobacteria</taxon>
        <taxon>Burkholderiales</taxon>
        <taxon>Comamonadaceae</taxon>
        <taxon>Rhodoferax</taxon>
    </lineage>
</organism>
<dbReference type="InterPro" id="IPR041166">
    <property type="entry name" value="Rubredoxin_2"/>
</dbReference>
<dbReference type="InterPro" id="IPR019734">
    <property type="entry name" value="TPR_rpt"/>
</dbReference>
<dbReference type="GO" id="GO:0046890">
    <property type="term" value="P:regulation of lipid biosynthetic process"/>
    <property type="evidence" value="ECO:0007669"/>
    <property type="project" value="UniProtKB-UniRule"/>
</dbReference>